<dbReference type="PANTHER" id="PTHR11596:SF83">
    <property type="entry name" value="ALKALINE PHOSPHATASE 4"/>
    <property type="match status" value="1"/>
</dbReference>
<keyword evidence="4" id="KW-1003">Cell membrane</keyword>
<dbReference type="FunFam" id="3.40.720.10:FF:000008">
    <property type="entry name" value="Alkaline phosphatase"/>
    <property type="match status" value="1"/>
</dbReference>
<feature type="active site" description="Phosphoserine intermediate" evidence="13">
    <location>
        <position position="125"/>
    </location>
</feature>
<evidence type="ECO:0000256" key="13">
    <source>
        <dbReference type="PIRSR" id="PIRSR601952-1"/>
    </source>
</evidence>
<comment type="cofactor">
    <cofactor evidence="14">
        <name>Mg(2+)</name>
        <dbReference type="ChEBI" id="CHEBI:18420"/>
    </cofactor>
    <text evidence="14">Binds 1 Mg(2+) ion.</text>
</comment>
<dbReference type="Pfam" id="PF00245">
    <property type="entry name" value="Alk_phosphatase"/>
    <property type="match status" value="1"/>
</dbReference>
<evidence type="ECO:0000256" key="5">
    <source>
        <dbReference type="ARBA" id="ARBA00022622"/>
    </source>
</evidence>
<comment type="cofactor">
    <cofactor evidence="14">
        <name>Zn(2+)</name>
        <dbReference type="ChEBI" id="CHEBI:29105"/>
    </cofactor>
    <text evidence="14">Binds 2 Zn(2+) ions.</text>
</comment>
<proteinExistence type="inferred from homology"/>
<dbReference type="PRINTS" id="PR00113">
    <property type="entry name" value="ALKPHPHTASE"/>
</dbReference>
<dbReference type="SMART" id="SM00098">
    <property type="entry name" value="alkPPc"/>
    <property type="match status" value="1"/>
</dbReference>
<evidence type="ECO:0000256" key="12">
    <source>
        <dbReference type="ARBA" id="ARBA00023288"/>
    </source>
</evidence>
<feature type="binding site" evidence="14">
    <location>
        <position position="391"/>
    </location>
    <ligand>
        <name>Zn(2+)</name>
        <dbReference type="ChEBI" id="CHEBI:29105"/>
        <label>2</label>
    </ligand>
</feature>
<keyword evidence="6 14" id="KW-0479">Metal-binding</keyword>
<dbReference type="PROSITE" id="PS00123">
    <property type="entry name" value="ALKALINE_PHOSPHATASE"/>
    <property type="match status" value="1"/>
</dbReference>
<feature type="binding site" evidence="14">
    <location>
        <position position="188"/>
    </location>
    <ligand>
        <name>Mg(2+)</name>
        <dbReference type="ChEBI" id="CHEBI:18420"/>
    </ligand>
</feature>
<dbReference type="EMBL" id="JASPKZ010001600">
    <property type="protein sequence ID" value="KAJ9597559.1"/>
    <property type="molecule type" value="Genomic_DNA"/>
</dbReference>
<feature type="binding site" evidence="14">
    <location>
        <position position="353"/>
    </location>
    <ligand>
        <name>Zn(2+)</name>
        <dbReference type="ChEBI" id="CHEBI:29105"/>
        <label>1</label>
    </ligand>
</feature>
<comment type="caution">
    <text evidence="17">The sequence shown here is derived from an EMBL/GenBank/DDBJ whole genome shotgun (WGS) entry which is preliminary data.</text>
</comment>
<dbReference type="InterPro" id="IPR017850">
    <property type="entry name" value="Alkaline_phosphatase_core_sf"/>
</dbReference>
<feature type="binding site" evidence="14">
    <location>
        <position position="344"/>
    </location>
    <ligand>
        <name>Mg(2+)</name>
        <dbReference type="ChEBI" id="CHEBI:18420"/>
    </ligand>
</feature>
<accession>A0AAD8AEK4</accession>
<dbReference type="Gene3D" id="3.40.720.10">
    <property type="entry name" value="Alkaline Phosphatase, subunit A"/>
    <property type="match status" value="1"/>
</dbReference>
<keyword evidence="5" id="KW-0336">GPI-anchor</keyword>
<dbReference type="GO" id="GO:0046872">
    <property type="term" value="F:metal ion binding"/>
    <property type="evidence" value="ECO:0007669"/>
    <property type="project" value="UniProtKB-KW"/>
</dbReference>
<protein>
    <recommendedName>
        <fullName evidence="3 16">Alkaline phosphatase</fullName>
        <ecNumber evidence="3 16">3.1.3.1</ecNumber>
    </recommendedName>
</protein>
<gene>
    <name evidence="17" type="ORF">L9F63_011560</name>
</gene>
<dbReference type="PANTHER" id="PTHR11596">
    <property type="entry name" value="ALKALINE PHOSPHATASE"/>
    <property type="match status" value="1"/>
</dbReference>
<feature type="binding site" evidence="14">
    <location>
        <position position="75"/>
    </location>
    <ligand>
        <name>Mg(2+)</name>
        <dbReference type="ChEBI" id="CHEBI:18420"/>
    </ligand>
</feature>
<keyword evidence="7 16" id="KW-0378">Hydrolase</keyword>
<evidence type="ECO:0000256" key="3">
    <source>
        <dbReference type="ARBA" id="ARBA00012647"/>
    </source>
</evidence>
<keyword evidence="9 14" id="KW-0460">Magnesium</keyword>
<evidence type="ECO:0000313" key="18">
    <source>
        <dbReference type="Proteomes" id="UP001233999"/>
    </source>
</evidence>
<evidence type="ECO:0000313" key="17">
    <source>
        <dbReference type="EMBL" id="KAJ9597559.1"/>
    </source>
</evidence>
<evidence type="ECO:0000256" key="2">
    <source>
        <dbReference type="ARBA" id="ARBA00005984"/>
    </source>
</evidence>
<feature type="binding site" evidence="14">
    <location>
        <position position="75"/>
    </location>
    <ligand>
        <name>Zn(2+)</name>
        <dbReference type="ChEBI" id="CHEBI:29105"/>
        <label>2</label>
    </ligand>
</feature>
<dbReference type="InterPro" id="IPR018299">
    <property type="entry name" value="Alkaline_phosphatase_AS"/>
</dbReference>
<evidence type="ECO:0000256" key="11">
    <source>
        <dbReference type="ARBA" id="ARBA00023180"/>
    </source>
</evidence>
<reference evidence="17" key="2">
    <citation type="submission" date="2023-05" db="EMBL/GenBank/DDBJ databases">
        <authorList>
            <person name="Fouks B."/>
        </authorList>
    </citation>
    <scope>NUCLEOTIDE SEQUENCE</scope>
    <source>
        <strain evidence="17">Stay&amp;Tobe</strain>
        <tissue evidence="17">Testes</tissue>
    </source>
</reference>
<dbReference type="SUPFAM" id="SSF53649">
    <property type="entry name" value="Alkaline phosphatase-like"/>
    <property type="match status" value="1"/>
</dbReference>
<keyword evidence="11" id="KW-0325">Glycoprotein</keyword>
<feature type="binding site" evidence="14">
    <location>
        <position position="190"/>
    </location>
    <ligand>
        <name>Mg(2+)</name>
        <dbReference type="ChEBI" id="CHEBI:18420"/>
    </ligand>
</feature>
<evidence type="ECO:0000256" key="7">
    <source>
        <dbReference type="ARBA" id="ARBA00022801"/>
    </source>
</evidence>
<feature type="binding site" evidence="14">
    <location>
        <position position="349"/>
    </location>
    <ligand>
        <name>Zn(2+)</name>
        <dbReference type="ChEBI" id="CHEBI:29105"/>
        <label>1</label>
    </ligand>
</feature>
<evidence type="ECO:0000256" key="9">
    <source>
        <dbReference type="ARBA" id="ARBA00022842"/>
    </source>
</evidence>
<dbReference type="InterPro" id="IPR001952">
    <property type="entry name" value="Alkaline_phosphatase"/>
</dbReference>
<evidence type="ECO:0000256" key="14">
    <source>
        <dbReference type="PIRSR" id="PIRSR601952-2"/>
    </source>
</evidence>
<evidence type="ECO:0000256" key="10">
    <source>
        <dbReference type="ARBA" id="ARBA00023136"/>
    </source>
</evidence>
<dbReference type="GO" id="GO:0004035">
    <property type="term" value="F:alkaline phosphatase activity"/>
    <property type="evidence" value="ECO:0007669"/>
    <property type="project" value="UniProtKB-EC"/>
</dbReference>
<evidence type="ECO:0000256" key="8">
    <source>
        <dbReference type="ARBA" id="ARBA00022833"/>
    </source>
</evidence>
<keyword evidence="8 14" id="KW-0862">Zinc</keyword>
<feature type="non-terminal residue" evidence="17">
    <location>
        <position position="1"/>
    </location>
</feature>
<dbReference type="GO" id="GO:0098552">
    <property type="term" value="C:side of membrane"/>
    <property type="evidence" value="ECO:0007669"/>
    <property type="project" value="UniProtKB-KW"/>
</dbReference>
<reference evidence="17" key="1">
    <citation type="journal article" date="2023" name="IScience">
        <title>Live-bearing cockroach genome reveals convergent evolutionary mechanisms linked to viviparity in insects and beyond.</title>
        <authorList>
            <person name="Fouks B."/>
            <person name="Harrison M.C."/>
            <person name="Mikhailova A.A."/>
            <person name="Marchal E."/>
            <person name="English S."/>
            <person name="Carruthers M."/>
            <person name="Jennings E.C."/>
            <person name="Chiamaka E.L."/>
            <person name="Frigard R.A."/>
            <person name="Pippel M."/>
            <person name="Attardo G.M."/>
            <person name="Benoit J.B."/>
            <person name="Bornberg-Bauer E."/>
            <person name="Tobe S.S."/>
        </authorList>
    </citation>
    <scope>NUCLEOTIDE SEQUENCE</scope>
    <source>
        <strain evidence="17">Stay&amp;Tobe</strain>
    </source>
</reference>
<organism evidence="17 18">
    <name type="scientific">Diploptera punctata</name>
    <name type="common">Pacific beetle cockroach</name>
    <dbReference type="NCBI Taxonomy" id="6984"/>
    <lineage>
        <taxon>Eukaryota</taxon>
        <taxon>Metazoa</taxon>
        <taxon>Ecdysozoa</taxon>
        <taxon>Arthropoda</taxon>
        <taxon>Hexapoda</taxon>
        <taxon>Insecta</taxon>
        <taxon>Pterygota</taxon>
        <taxon>Neoptera</taxon>
        <taxon>Polyneoptera</taxon>
        <taxon>Dictyoptera</taxon>
        <taxon>Blattodea</taxon>
        <taxon>Blaberoidea</taxon>
        <taxon>Blaberidae</taxon>
        <taxon>Diplopterinae</taxon>
        <taxon>Diploptera</taxon>
    </lineage>
</organism>
<comment type="similarity">
    <text evidence="2 15">Belongs to the alkaline phosphatase family.</text>
</comment>
<dbReference type="AlphaFoldDB" id="A0AAD8AEK4"/>
<keyword evidence="12" id="KW-0449">Lipoprotein</keyword>
<dbReference type="EC" id="3.1.3.1" evidence="3 16"/>
<evidence type="ECO:0000256" key="6">
    <source>
        <dbReference type="ARBA" id="ARBA00022723"/>
    </source>
</evidence>
<keyword evidence="10" id="KW-0472">Membrane</keyword>
<sequence>FSGRRAQLAILEKGAKMLPKEIGCILLWLMVMVNGLPVKEDTDYWLKYGDNRLYKTLKHQHILGHAKNVIIFVGDGMGMSTITAARIYKGQLMGQLGEDFQLSYEKFPNVGLSKTYNVDKQVPDSAGTATAIFTGVKSNYYMLGLDSMAKFNVCDEEVNEKSKLDSIMKWAQEAGKDTGVVTTTRITHATPAALYAHSNHRDWECDSEIPSIYKNCIKDIARQLVEDEPGKNFKVMLAGGQRQFGLPVNPDPDDDSCDRTDNRNLLDTWMEGRENYQFVNNTEELMNADVQSLDYLLGLFSPGHMPYALERDDSPKGSPSLQQMTSRAIEMLSKSPSGFVLMVEGGRIDHGHHKNYAKLALHEAAQLDDAVEYAAAHTNPKETLIIVTADHSHAFTINGYPKRGNDILGYANKTALDGLYETLAYANGPGFKTHRSESRDCSSALWRIADEEERRQSRYRHFSPMYLDDETHGGEDVPVYSRGPSSHLLSGTFEENYIAHVIGYSACIGPPTKFCSAYGETLPYRTARTHTAHPAVSEILLALRSICQLS</sequence>
<evidence type="ECO:0000256" key="16">
    <source>
        <dbReference type="RuleBase" id="RU003947"/>
    </source>
</evidence>
<evidence type="ECO:0000256" key="15">
    <source>
        <dbReference type="RuleBase" id="RU003946"/>
    </source>
</evidence>
<evidence type="ECO:0000256" key="1">
    <source>
        <dbReference type="ARBA" id="ARBA00004609"/>
    </source>
</evidence>
<comment type="subcellular location">
    <subcellularLocation>
        <location evidence="1">Cell membrane</location>
        <topology evidence="1">Lipid-anchor</topology>
        <topology evidence="1">GPI-anchor</topology>
    </subcellularLocation>
</comment>
<evidence type="ECO:0000256" key="4">
    <source>
        <dbReference type="ARBA" id="ARBA00022475"/>
    </source>
</evidence>
<keyword evidence="18" id="KW-1185">Reference proteome</keyword>
<dbReference type="Proteomes" id="UP001233999">
    <property type="component" value="Unassembled WGS sequence"/>
</dbReference>
<comment type="catalytic activity">
    <reaction evidence="16">
        <text>a phosphate monoester + H2O = an alcohol + phosphate</text>
        <dbReference type="Rhea" id="RHEA:15017"/>
        <dbReference type="ChEBI" id="CHEBI:15377"/>
        <dbReference type="ChEBI" id="CHEBI:30879"/>
        <dbReference type="ChEBI" id="CHEBI:43474"/>
        <dbReference type="ChEBI" id="CHEBI:67140"/>
        <dbReference type="EC" id="3.1.3.1"/>
    </reaction>
</comment>
<feature type="non-terminal residue" evidence="17">
    <location>
        <position position="550"/>
    </location>
</feature>
<dbReference type="CDD" id="cd16012">
    <property type="entry name" value="ALP"/>
    <property type="match status" value="1"/>
</dbReference>
<dbReference type="GO" id="GO:0005886">
    <property type="term" value="C:plasma membrane"/>
    <property type="evidence" value="ECO:0007669"/>
    <property type="project" value="UniProtKB-SubCell"/>
</dbReference>
<name>A0AAD8AEK4_DIPPU</name>
<feature type="binding site" evidence="14">
    <location>
        <position position="472"/>
    </location>
    <ligand>
        <name>Zn(2+)</name>
        <dbReference type="ChEBI" id="CHEBI:29105"/>
        <label>2</label>
    </ligand>
</feature>
<feature type="binding site" evidence="14">
    <location>
        <position position="390"/>
    </location>
    <ligand>
        <name>Zn(2+)</name>
        <dbReference type="ChEBI" id="CHEBI:29105"/>
        <label>2</label>
    </ligand>
</feature>